<proteinExistence type="inferred from homology"/>
<dbReference type="Pfam" id="PF00501">
    <property type="entry name" value="AMP-binding"/>
    <property type="match status" value="2"/>
</dbReference>
<dbReference type="Gene3D" id="3.40.50.12780">
    <property type="entry name" value="N-terminal domain of ligase-like"/>
    <property type="match status" value="2"/>
</dbReference>
<dbReference type="PANTHER" id="PTHR43201">
    <property type="entry name" value="ACYL-COA SYNTHETASE"/>
    <property type="match status" value="1"/>
</dbReference>
<comment type="similarity">
    <text evidence="1">Belongs to the ATP-dependent AMP-binding enzyme family.</text>
</comment>
<evidence type="ECO:0000256" key="3">
    <source>
        <dbReference type="SAM" id="MobiDB-lite"/>
    </source>
</evidence>
<evidence type="ECO:0000259" key="4">
    <source>
        <dbReference type="Pfam" id="PF00501"/>
    </source>
</evidence>
<evidence type="ECO:0000256" key="1">
    <source>
        <dbReference type="ARBA" id="ARBA00006432"/>
    </source>
</evidence>
<protein>
    <submittedName>
        <fullName evidence="5">Long-chain fatty acid--CoA ligase</fullName>
    </submittedName>
</protein>
<dbReference type="Proteomes" id="UP001432062">
    <property type="component" value="Chromosome"/>
</dbReference>
<feature type="domain" description="AMP-dependent synthetase/ligase" evidence="4">
    <location>
        <begin position="286"/>
        <end position="351"/>
    </location>
</feature>
<evidence type="ECO:0000256" key="2">
    <source>
        <dbReference type="ARBA" id="ARBA00022598"/>
    </source>
</evidence>
<gene>
    <name evidence="5" type="ORF">OG563_36900</name>
</gene>
<dbReference type="GO" id="GO:0016874">
    <property type="term" value="F:ligase activity"/>
    <property type="evidence" value="ECO:0007669"/>
    <property type="project" value="UniProtKB-KW"/>
</dbReference>
<reference evidence="5" key="1">
    <citation type="submission" date="2022-10" db="EMBL/GenBank/DDBJ databases">
        <title>The complete genomes of actinobacterial strains from the NBC collection.</title>
        <authorList>
            <person name="Joergensen T.S."/>
            <person name="Alvarez Arevalo M."/>
            <person name="Sterndorff E.B."/>
            <person name="Faurdal D."/>
            <person name="Vuksanovic O."/>
            <person name="Mourched A.-S."/>
            <person name="Charusanti P."/>
            <person name="Shaw S."/>
            <person name="Blin K."/>
            <person name="Weber T."/>
        </authorList>
    </citation>
    <scope>NUCLEOTIDE SEQUENCE</scope>
    <source>
        <strain evidence="5">NBC_01482</strain>
    </source>
</reference>
<dbReference type="InterPro" id="IPR042099">
    <property type="entry name" value="ANL_N_sf"/>
</dbReference>
<accession>A0ABZ1YSG8</accession>
<name>A0ABZ1YSG8_9NOCA</name>
<dbReference type="PANTHER" id="PTHR43201:SF5">
    <property type="entry name" value="MEDIUM-CHAIN ACYL-COA LIGASE ACSF2, MITOCHONDRIAL"/>
    <property type="match status" value="1"/>
</dbReference>
<dbReference type="EMBL" id="CP109441">
    <property type="protein sequence ID" value="WUV44689.1"/>
    <property type="molecule type" value="Genomic_DNA"/>
</dbReference>
<sequence length="399" mass="42326">MTRIDTHEPTLSNSPTVGMVLRRNAHAHPDKPLLIHDAERLTYGDAERRSSRLARGLVALGAGKGTHVGLLYPNGAQFVVGMLAAARIGAVVVPLSIFGTAGELREQMVHSDIHMLLGTASHHSHDYVQRLAEVPAGAEFDAVGRLYCADVPQLRLVAIDGGSAHSSYVRDTGDLDRHAGTVDDELFDALEDDVHGSDPLAIVYTSGSTGGFAGVVHTHAGLLNHQRDLNEFRGLTADDILFRDAPFFRIGGFAFGLLAALVAGSTLLCPSMPAERQAADQPDVPGTAEAGSVVLLSGDQSEQPEPDEGSSGTPGPGLQTRIVDPDTGAPVAVGEIGELCFRGPSVMQGYYRRSREQSFDPDGWFHTGNPARTDGEFVHFADWGDANLAPVAAEKVFDA</sequence>
<keyword evidence="2 5" id="KW-0436">Ligase</keyword>
<feature type="region of interest" description="Disordered" evidence="3">
    <location>
        <begin position="299"/>
        <end position="327"/>
    </location>
</feature>
<keyword evidence="6" id="KW-1185">Reference proteome</keyword>
<dbReference type="InterPro" id="IPR000873">
    <property type="entry name" value="AMP-dep_synth/lig_dom"/>
</dbReference>
<evidence type="ECO:0000313" key="6">
    <source>
        <dbReference type="Proteomes" id="UP001432062"/>
    </source>
</evidence>
<organism evidence="5 6">
    <name type="scientific">Nocardia vinacea</name>
    <dbReference type="NCBI Taxonomy" id="96468"/>
    <lineage>
        <taxon>Bacteria</taxon>
        <taxon>Bacillati</taxon>
        <taxon>Actinomycetota</taxon>
        <taxon>Actinomycetes</taxon>
        <taxon>Mycobacteriales</taxon>
        <taxon>Nocardiaceae</taxon>
        <taxon>Nocardia</taxon>
    </lineage>
</organism>
<evidence type="ECO:0000313" key="5">
    <source>
        <dbReference type="EMBL" id="WUV44689.1"/>
    </source>
</evidence>
<dbReference type="SUPFAM" id="SSF56801">
    <property type="entry name" value="Acetyl-CoA synthetase-like"/>
    <property type="match status" value="1"/>
</dbReference>
<feature type="domain" description="AMP-dependent synthetase/ligase" evidence="4">
    <location>
        <begin position="21"/>
        <end position="274"/>
    </location>
</feature>